<feature type="transmembrane region" description="Helical" evidence="1">
    <location>
        <begin position="45"/>
        <end position="62"/>
    </location>
</feature>
<organism evidence="2 3">
    <name type="scientific">Melittangium boletus DSM 14713</name>
    <dbReference type="NCBI Taxonomy" id="1294270"/>
    <lineage>
        <taxon>Bacteria</taxon>
        <taxon>Pseudomonadati</taxon>
        <taxon>Myxococcota</taxon>
        <taxon>Myxococcia</taxon>
        <taxon>Myxococcales</taxon>
        <taxon>Cystobacterineae</taxon>
        <taxon>Archangiaceae</taxon>
        <taxon>Melittangium</taxon>
    </lineage>
</organism>
<dbReference type="EMBL" id="CP022163">
    <property type="protein sequence ID" value="ATB34480.1"/>
    <property type="molecule type" value="Genomic_DNA"/>
</dbReference>
<keyword evidence="1" id="KW-0812">Transmembrane</keyword>
<dbReference type="InterPro" id="IPR013416">
    <property type="entry name" value="CHP02587_IM"/>
</dbReference>
<evidence type="ECO:0000256" key="1">
    <source>
        <dbReference type="SAM" id="Phobius"/>
    </source>
</evidence>
<protein>
    <recommendedName>
        <fullName evidence="4">TIGR02587 family membrane protein</fullName>
    </recommendedName>
</protein>
<keyword evidence="1" id="KW-0472">Membrane</keyword>
<dbReference type="Pfam" id="PF09622">
    <property type="entry name" value="DUF2391"/>
    <property type="match status" value="1"/>
</dbReference>
<evidence type="ECO:0000313" key="2">
    <source>
        <dbReference type="EMBL" id="ATB34480.1"/>
    </source>
</evidence>
<gene>
    <name evidence="2" type="ORF">MEBOL_007983</name>
</gene>
<sequence length="283" mass="30306">MRRRPVKESLREYGRGIAGGLLFSLPLLYTMEVWWAGFISQPGNLLVYFVATFVLLLGYNRYGGFRRDVDWSEVFTDSVEELGLGLLVSAGVLWLIGRIQWGSSLQEIVGMVVVEAGSVAIGVSVGTAQLGAGGDDEEGTEDEEDSRRLEAADHVPAQVVIAFCGAVLFAANVAPTEEILMIAVETTPWRLLGLALVSLLLGGLILFQIDFTQAHRFTRQSLPWDVVAGTFVTYAVALVASALVLWFFGGFDGNAPPVCVAQVVVLGLAGTLGASAGRLLIQS</sequence>
<dbReference type="AlphaFoldDB" id="A0A250ITB9"/>
<dbReference type="KEGG" id="mbd:MEBOL_007983"/>
<keyword evidence="3" id="KW-1185">Reference proteome</keyword>
<feature type="transmembrane region" description="Helical" evidence="1">
    <location>
        <begin position="151"/>
        <end position="171"/>
    </location>
</feature>
<dbReference type="InterPro" id="IPR024464">
    <property type="entry name" value="DUF2391"/>
</dbReference>
<dbReference type="OrthoDB" id="147125at2"/>
<feature type="transmembrane region" description="Helical" evidence="1">
    <location>
        <begin position="260"/>
        <end position="281"/>
    </location>
</feature>
<dbReference type="NCBIfam" id="TIGR02587">
    <property type="entry name" value="TIGR02587 family membrane protein"/>
    <property type="match status" value="1"/>
</dbReference>
<keyword evidence="1" id="KW-1133">Transmembrane helix</keyword>
<dbReference type="RefSeq" id="WP_095982372.1">
    <property type="nucleotide sequence ID" value="NZ_CP022163.1"/>
</dbReference>
<feature type="transmembrane region" description="Helical" evidence="1">
    <location>
        <begin position="21"/>
        <end position="39"/>
    </location>
</feature>
<reference evidence="2 3" key="1">
    <citation type="submission" date="2017-06" db="EMBL/GenBank/DDBJ databases">
        <authorList>
            <person name="Kim H.J."/>
            <person name="Triplett B.A."/>
        </authorList>
    </citation>
    <scope>NUCLEOTIDE SEQUENCE [LARGE SCALE GENOMIC DNA]</scope>
    <source>
        <strain evidence="2 3">DSM 14713</strain>
    </source>
</reference>
<dbReference type="Proteomes" id="UP000217289">
    <property type="component" value="Chromosome"/>
</dbReference>
<proteinExistence type="predicted"/>
<feature type="transmembrane region" description="Helical" evidence="1">
    <location>
        <begin position="224"/>
        <end position="248"/>
    </location>
</feature>
<accession>A0A250ITB9</accession>
<name>A0A250ITB9_9BACT</name>
<feature type="transmembrane region" description="Helical" evidence="1">
    <location>
        <begin position="191"/>
        <end position="212"/>
    </location>
</feature>
<feature type="transmembrane region" description="Helical" evidence="1">
    <location>
        <begin position="82"/>
        <end position="102"/>
    </location>
</feature>
<evidence type="ECO:0000313" key="3">
    <source>
        <dbReference type="Proteomes" id="UP000217289"/>
    </source>
</evidence>
<evidence type="ECO:0008006" key="4">
    <source>
        <dbReference type="Google" id="ProtNLM"/>
    </source>
</evidence>